<accession>A0A0S4KG20</accession>
<keyword evidence="5" id="KW-1185">Reference proteome</keyword>
<sequence length="368" mass="39311">MSTEDSRKTIEVVDLTQDDDDVFDVTPSPPSPMVSAHSFSRKRSRSPKPPSLPTSQTRTSTSLAKSDGIVFVDVSSDDDDDEVTANQAPAKGPQPWELVLAHVPGVSVFDKLALQNASRSEQVAGSSETAVGVSNDRGAATDERAIPPTTDGVALLRSTAFVRASAVMLASSSKQQQQQSSPSSLSSTSIAAPAAASFVPNTAGSSSPFFRAPSQAVQLRQRRIALAGLAILRLPSADVISDNGSIFDSFVVKHAGLTTELIHDCLAEIRSDAKVSLAAHPGIFAYRLRNPQGTGQPIEYSDDNGEDYAGKKILDVLRTYRCEDCLVVVVRWFGGKLLGPRRFTHISNVTRRVLERHSIIASPASLQS</sequence>
<feature type="region of interest" description="Disordered" evidence="2">
    <location>
        <begin position="119"/>
        <end position="146"/>
    </location>
</feature>
<dbReference type="PANTHER" id="PTHR16301">
    <property type="entry name" value="IMPACT-RELATED"/>
    <property type="match status" value="1"/>
</dbReference>
<dbReference type="InterPro" id="IPR036956">
    <property type="entry name" value="Impact_N_sf"/>
</dbReference>
<dbReference type="AlphaFoldDB" id="A0A0S4KG20"/>
<reference evidence="5" key="1">
    <citation type="submission" date="2015-09" db="EMBL/GenBank/DDBJ databases">
        <authorList>
            <consortium name="Pathogen Informatics"/>
        </authorList>
    </citation>
    <scope>NUCLEOTIDE SEQUENCE [LARGE SCALE GENOMIC DNA]</scope>
    <source>
        <strain evidence="5">Lake Konstanz</strain>
    </source>
</reference>
<evidence type="ECO:0000313" key="5">
    <source>
        <dbReference type="Proteomes" id="UP000051952"/>
    </source>
</evidence>
<dbReference type="OrthoDB" id="69641at2759"/>
<dbReference type="GO" id="GO:0006446">
    <property type="term" value="P:regulation of translational initiation"/>
    <property type="evidence" value="ECO:0007669"/>
    <property type="project" value="TreeGrafter"/>
</dbReference>
<evidence type="ECO:0000256" key="2">
    <source>
        <dbReference type="SAM" id="MobiDB-lite"/>
    </source>
</evidence>
<dbReference type="InterPro" id="IPR023582">
    <property type="entry name" value="Impact"/>
</dbReference>
<evidence type="ECO:0000313" key="4">
    <source>
        <dbReference type="EMBL" id="CUI14604.1"/>
    </source>
</evidence>
<dbReference type="Pfam" id="PF01205">
    <property type="entry name" value="Impact_N"/>
    <property type="match status" value="1"/>
</dbReference>
<dbReference type="GO" id="GO:0140469">
    <property type="term" value="P:GCN2-mediated signaling"/>
    <property type="evidence" value="ECO:0007669"/>
    <property type="project" value="TreeGrafter"/>
</dbReference>
<evidence type="ECO:0000256" key="1">
    <source>
        <dbReference type="ARBA" id="ARBA00007665"/>
    </source>
</evidence>
<evidence type="ECO:0000259" key="3">
    <source>
        <dbReference type="Pfam" id="PF01205"/>
    </source>
</evidence>
<comment type="similarity">
    <text evidence="1">Belongs to the IMPACT family.</text>
</comment>
<feature type="domain" description="Impact N-terminal" evidence="3">
    <location>
        <begin position="259"/>
        <end position="354"/>
    </location>
</feature>
<dbReference type="GO" id="GO:0005737">
    <property type="term" value="C:cytoplasm"/>
    <property type="evidence" value="ECO:0007669"/>
    <property type="project" value="TreeGrafter"/>
</dbReference>
<dbReference type="PANTHER" id="PTHR16301:SF25">
    <property type="entry name" value="PROTEIN IMPACT"/>
    <property type="match status" value="1"/>
</dbReference>
<proteinExistence type="inferred from homology"/>
<dbReference type="InterPro" id="IPR001498">
    <property type="entry name" value="Impact_N"/>
</dbReference>
<dbReference type="InterPro" id="IPR020568">
    <property type="entry name" value="Ribosomal_Su5_D2-typ_SF"/>
</dbReference>
<gene>
    <name evidence="4" type="ORF">BSAL_08365</name>
</gene>
<dbReference type="Proteomes" id="UP000051952">
    <property type="component" value="Unassembled WGS sequence"/>
</dbReference>
<feature type="compositionally biased region" description="Polar residues" evidence="2">
    <location>
        <begin position="53"/>
        <end position="63"/>
    </location>
</feature>
<name>A0A0S4KG20_BODSA</name>
<feature type="region of interest" description="Disordered" evidence="2">
    <location>
        <begin position="1"/>
        <end position="63"/>
    </location>
</feature>
<dbReference type="EMBL" id="CYKH01001432">
    <property type="protein sequence ID" value="CUI14604.1"/>
    <property type="molecule type" value="Genomic_DNA"/>
</dbReference>
<organism evidence="4 5">
    <name type="scientific">Bodo saltans</name>
    <name type="common">Flagellated protozoan</name>
    <dbReference type="NCBI Taxonomy" id="75058"/>
    <lineage>
        <taxon>Eukaryota</taxon>
        <taxon>Discoba</taxon>
        <taxon>Euglenozoa</taxon>
        <taxon>Kinetoplastea</taxon>
        <taxon>Metakinetoplastina</taxon>
        <taxon>Eubodonida</taxon>
        <taxon>Bodonidae</taxon>
        <taxon>Bodo</taxon>
    </lineage>
</organism>
<feature type="compositionally biased region" description="Basic and acidic residues" evidence="2">
    <location>
        <begin position="1"/>
        <end position="11"/>
    </location>
</feature>
<dbReference type="SUPFAM" id="SSF54211">
    <property type="entry name" value="Ribosomal protein S5 domain 2-like"/>
    <property type="match status" value="1"/>
</dbReference>
<dbReference type="Gene3D" id="3.30.230.30">
    <property type="entry name" value="Impact, N-terminal domain"/>
    <property type="match status" value="1"/>
</dbReference>
<feature type="compositionally biased region" description="Polar residues" evidence="2">
    <location>
        <begin position="119"/>
        <end position="129"/>
    </location>
</feature>
<dbReference type="VEuPathDB" id="TriTrypDB:BSAL_08365"/>
<protein>
    <recommendedName>
        <fullName evidence="3">Impact N-terminal domain-containing protein</fullName>
    </recommendedName>
</protein>